<comment type="cofactor">
    <cofactor evidence="8">
        <name>Zn(2+)</name>
        <dbReference type="ChEBI" id="CHEBI:29105"/>
    </cofactor>
</comment>
<dbReference type="Pfam" id="PF02574">
    <property type="entry name" value="S-methyl_trans"/>
    <property type="match status" value="1"/>
</dbReference>
<keyword evidence="5 8" id="KW-0808">Transferase</keyword>
<gene>
    <name evidence="10" type="ORF">FL622_03605</name>
</gene>
<keyword evidence="8" id="KW-0479">Metal-binding</keyword>
<dbReference type="InterPro" id="IPR003726">
    <property type="entry name" value="HCY_dom"/>
</dbReference>
<dbReference type="SUPFAM" id="SSF82282">
    <property type="entry name" value="Homocysteine S-methyltransferase"/>
    <property type="match status" value="1"/>
</dbReference>
<dbReference type="GO" id="GO:0004489">
    <property type="term" value="F:methylenetetrahydrofolate reductase [NAD(P)H] activity"/>
    <property type="evidence" value="ECO:0007669"/>
    <property type="project" value="UniProtKB-EC"/>
</dbReference>
<evidence type="ECO:0000256" key="3">
    <source>
        <dbReference type="ARBA" id="ARBA00022603"/>
    </source>
</evidence>
<evidence type="ECO:0000259" key="9">
    <source>
        <dbReference type="PROSITE" id="PS50970"/>
    </source>
</evidence>
<comment type="cofactor">
    <cofactor evidence="1">
        <name>FAD</name>
        <dbReference type="ChEBI" id="CHEBI:57692"/>
    </cofactor>
</comment>
<evidence type="ECO:0000313" key="10">
    <source>
        <dbReference type="EMBL" id="TRO83179.1"/>
    </source>
</evidence>
<dbReference type="GO" id="GO:0008168">
    <property type="term" value="F:methyltransferase activity"/>
    <property type="evidence" value="ECO:0007669"/>
    <property type="project" value="UniProtKB-UniRule"/>
</dbReference>
<feature type="binding site" evidence="8">
    <location>
        <position position="277"/>
    </location>
    <ligand>
        <name>Zn(2+)</name>
        <dbReference type="ChEBI" id="CHEBI:29105"/>
    </ligand>
</feature>
<dbReference type="PANTHER" id="PTHR11103">
    <property type="entry name" value="SLR1189 PROTEIN"/>
    <property type="match status" value="1"/>
</dbReference>
<dbReference type="InterPro" id="IPR003171">
    <property type="entry name" value="Mehydrof_redctse-like"/>
</dbReference>
<keyword evidence="6" id="KW-0274">FAD</keyword>
<name>A0A550JIY9_9BACT</name>
<comment type="caution">
    <text evidence="10">The sequence shown here is derived from an EMBL/GenBank/DDBJ whole genome shotgun (WGS) entry which is preliminary data.</text>
</comment>
<keyword evidence="8" id="KW-0862">Zinc</keyword>
<keyword evidence="11" id="KW-1185">Reference proteome</keyword>
<feature type="binding site" evidence="8">
    <location>
        <position position="278"/>
    </location>
    <ligand>
        <name>Zn(2+)</name>
        <dbReference type="ChEBI" id="CHEBI:29105"/>
    </ligand>
</feature>
<dbReference type="RefSeq" id="WP_092055783.1">
    <property type="nucleotide sequence ID" value="NZ_FOJJ01000012.1"/>
</dbReference>
<dbReference type="SUPFAM" id="SSF51730">
    <property type="entry name" value="FAD-linked oxidoreductase"/>
    <property type="match status" value="1"/>
</dbReference>
<dbReference type="InterPro" id="IPR036589">
    <property type="entry name" value="HCY_dom_sf"/>
</dbReference>
<organism evidence="10 11">
    <name type="scientific">Trichloromonas acetexigens</name>
    <dbReference type="NCBI Taxonomy" id="38815"/>
    <lineage>
        <taxon>Bacteria</taxon>
        <taxon>Pseudomonadati</taxon>
        <taxon>Thermodesulfobacteriota</taxon>
        <taxon>Desulfuromonadia</taxon>
        <taxon>Desulfuromonadales</taxon>
        <taxon>Trichloromonadaceae</taxon>
        <taxon>Trichloromonas</taxon>
    </lineage>
</organism>
<evidence type="ECO:0000256" key="7">
    <source>
        <dbReference type="ARBA" id="ARBA00023002"/>
    </source>
</evidence>
<keyword evidence="4" id="KW-0285">Flavoprotein</keyword>
<reference evidence="10 11" key="1">
    <citation type="submission" date="2019-07" db="EMBL/GenBank/DDBJ databases">
        <title>Insights of Desulfuromonas acetexigens electromicrobiology.</title>
        <authorList>
            <person name="Katuri K."/>
            <person name="Sapireddy V."/>
            <person name="Shaw D.R."/>
            <person name="Saikaly P."/>
        </authorList>
    </citation>
    <scope>NUCLEOTIDE SEQUENCE [LARGE SCALE GENOMIC DNA]</scope>
    <source>
        <strain evidence="10 11">2873</strain>
    </source>
</reference>
<dbReference type="Gene3D" id="3.20.20.330">
    <property type="entry name" value="Homocysteine-binding-like domain"/>
    <property type="match status" value="1"/>
</dbReference>
<dbReference type="NCBIfam" id="NF006396">
    <property type="entry name" value="PRK08645.1"/>
    <property type="match status" value="1"/>
</dbReference>
<sequence>MSSANDRSRRFLEELGRRLIIGDGAMGTLLYSRGVRLDTNFECLNLHAPELIRQVHEEYLAAGSRLLETNTFGANAPRLAGFGLDGQARAINLAGARLAREAAGDDAYVAGSVGPLQRPRGEGGVLSREEAEAALREQMEALAEGGVDLFILETFADLADLELGVAIAHELGLPVVAQMAFLQEGRTRDGISAEDAARRLTAAGATMIGANCGAGPRELLQVVTRMAAVSVLPLSAFPNSGFPEYVEGRYIYLATPEYFAGMGRELAQAGAVLIGGCCGTTPEHIRALTEALATLVPAPTTRVVLTPDLSTPTVTPPPESRSDFLADWGRRPIVTVELDPPRGLNCSKVLDGARALARVGVDAISLAENPLGRIRLGNIALARAIQEETGTEVIVHVTCRDRNLIGLHSELMGAHLLGIRNILAVTGDPVAVGGESGATNVFDLNSVSLLELLTALNDGHNLLGAELDGRTRFLLGAAFNPNLTTMEGQLRKLGKKVAAGARFVQTQPVYSTRVLDELLEKTAPFGVPVLVGILPLVSERNAEFLHNEVPGITLPEAVRERMRGKQGEAGVREGMAIARELIEAGRGRCGGYYLMPPFGKVELALELMAFIRRTAG</sequence>
<accession>A0A550JIY9</accession>
<dbReference type="GO" id="GO:0006555">
    <property type="term" value="P:methionine metabolic process"/>
    <property type="evidence" value="ECO:0007669"/>
    <property type="project" value="InterPro"/>
</dbReference>
<feature type="domain" description="Hcy-binding" evidence="9">
    <location>
        <begin position="8"/>
        <end position="292"/>
    </location>
</feature>
<dbReference type="GO" id="GO:0035999">
    <property type="term" value="P:tetrahydrofolate interconversion"/>
    <property type="evidence" value="ECO:0007669"/>
    <property type="project" value="UniProtKB-UniPathway"/>
</dbReference>
<evidence type="ECO:0000256" key="5">
    <source>
        <dbReference type="ARBA" id="ARBA00022679"/>
    </source>
</evidence>
<dbReference type="PROSITE" id="PS50970">
    <property type="entry name" value="HCY"/>
    <property type="match status" value="1"/>
</dbReference>
<dbReference type="InterPro" id="IPR029041">
    <property type="entry name" value="FAD-linked_oxidoreductase-like"/>
</dbReference>
<keyword evidence="3 8" id="KW-0489">Methyltransferase</keyword>
<dbReference type="EC" id="2.1.1.10" evidence="10"/>
<dbReference type="GO" id="GO:0032259">
    <property type="term" value="P:methylation"/>
    <property type="evidence" value="ECO:0007669"/>
    <property type="project" value="UniProtKB-KW"/>
</dbReference>
<dbReference type="OrthoDB" id="9803687at2"/>
<dbReference type="CDD" id="cd00537">
    <property type="entry name" value="MTHFR"/>
    <property type="match status" value="1"/>
</dbReference>
<evidence type="ECO:0000256" key="8">
    <source>
        <dbReference type="PROSITE-ProRule" id="PRU00333"/>
    </source>
</evidence>
<keyword evidence="7 10" id="KW-0560">Oxidoreductase</keyword>
<dbReference type="EC" id="1.5.1.20" evidence="10"/>
<dbReference type="EMBL" id="VJVV01000002">
    <property type="protein sequence ID" value="TRO83179.1"/>
    <property type="molecule type" value="Genomic_DNA"/>
</dbReference>
<feature type="binding site" evidence="8">
    <location>
        <position position="212"/>
    </location>
    <ligand>
        <name>Zn(2+)</name>
        <dbReference type="ChEBI" id="CHEBI:29105"/>
    </ligand>
</feature>
<proteinExistence type="predicted"/>
<dbReference type="UniPathway" id="UPA00193"/>
<evidence type="ECO:0000256" key="4">
    <source>
        <dbReference type="ARBA" id="ARBA00022630"/>
    </source>
</evidence>
<dbReference type="GO" id="GO:0046872">
    <property type="term" value="F:metal ion binding"/>
    <property type="evidence" value="ECO:0007669"/>
    <property type="project" value="UniProtKB-KW"/>
</dbReference>
<evidence type="ECO:0000256" key="6">
    <source>
        <dbReference type="ARBA" id="ARBA00022827"/>
    </source>
</evidence>
<evidence type="ECO:0000256" key="1">
    <source>
        <dbReference type="ARBA" id="ARBA00001974"/>
    </source>
</evidence>
<comment type="pathway">
    <text evidence="2">One-carbon metabolism; tetrahydrofolate interconversion.</text>
</comment>
<dbReference type="PANTHER" id="PTHR11103:SF18">
    <property type="entry name" value="SLR1189 PROTEIN"/>
    <property type="match status" value="1"/>
</dbReference>
<protein>
    <submittedName>
        <fullName evidence="10">Bifunctional homocysteine S-methyltransferase/methylenetetrahydrofolate reductase</fullName>
        <ecNumber evidence="10">1.5.1.20</ecNumber>
        <ecNumber evidence="10">2.1.1.10</ecNumber>
    </submittedName>
</protein>
<dbReference type="Pfam" id="PF02219">
    <property type="entry name" value="MTHFR"/>
    <property type="match status" value="1"/>
</dbReference>
<dbReference type="Gene3D" id="3.20.20.220">
    <property type="match status" value="1"/>
</dbReference>
<evidence type="ECO:0000256" key="2">
    <source>
        <dbReference type="ARBA" id="ARBA00004777"/>
    </source>
</evidence>
<evidence type="ECO:0000313" key="11">
    <source>
        <dbReference type="Proteomes" id="UP000317155"/>
    </source>
</evidence>
<dbReference type="AlphaFoldDB" id="A0A550JIY9"/>
<dbReference type="Proteomes" id="UP000317155">
    <property type="component" value="Unassembled WGS sequence"/>
</dbReference>